<evidence type="ECO:0000313" key="3">
    <source>
        <dbReference type="Proteomes" id="UP000503222"/>
    </source>
</evidence>
<dbReference type="InterPro" id="IPR053164">
    <property type="entry name" value="IS1016-like_transposase"/>
</dbReference>
<reference evidence="2 3" key="1">
    <citation type="submission" date="2020-03" db="EMBL/GenBank/DDBJ databases">
        <title>Sphingomonas sp. nov., isolated from fish.</title>
        <authorList>
            <person name="Hyun D.-W."/>
            <person name="Bae J.-W."/>
        </authorList>
    </citation>
    <scope>NUCLEOTIDE SEQUENCE [LARGE SCALE GENOMIC DNA]</scope>
    <source>
        <strain evidence="2 3">HDW15B</strain>
    </source>
</reference>
<dbReference type="PANTHER" id="PTHR47163:SF2">
    <property type="entry name" value="SI:DKEY-17M8.2"/>
    <property type="match status" value="1"/>
</dbReference>
<dbReference type="InterPro" id="IPR024442">
    <property type="entry name" value="Transposase_Zn_ribbon"/>
</dbReference>
<dbReference type="EMBL" id="CP049869">
    <property type="protein sequence ID" value="QIK79391.1"/>
    <property type="molecule type" value="Genomic_DNA"/>
</dbReference>
<dbReference type="KEGG" id="spii:G7077_11245"/>
<sequence length="305" mass="34272">MNVNITNPIFHDEAKATAHIEASRWPDGEPVCPLCESTGVTKMGGKTQAGMFLCNVCRRKFTVRTGTVMERSHVPLHKWLLATHLMAASKKGMSAKQMERMLGVTYKTAWFLCHRIREAMDEANNPHDPLGGPGKVVESDEAFVGGFKNNRLSGKTAPKKKVVTLVERDGRARSFHVTNVNHTNVRSVLVTSVHRSSVLMSDDARFYHNIGLEFAGHHTTIHSNREFARPGGIHSNTAENFFSIFKRGVVGTYHHMSETHLHRYLAEFDMRYSTKNTTDTERAAAILKGMENRRLTYRRIGQLAA</sequence>
<keyword evidence="3" id="KW-1185">Reference proteome</keyword>
<dbReference type="PANTHER" id="PTHR47163">
    <property type="entry name" value="DDE_TNP_IS1595 DOMAIN-CONTAINING PROTEIN"/>
    <property type="match status" value="1"/>
</dbReference>
<proteinExistence type="predicted"/>
<dbReference type="Pfam" id="PF12762">
    <property type="entry name" value="DDE_Tnp_IS1595"/>
    <property type="match status" value="1"/>
</dbReference>
<evidence type="ECO:0000313" key="2">
    <source>
        <dbReference type="EMBL" id="QIK79391.1"/>
    </source>
</evidence>
<dbReference type="Pfam" id="PF12760">
    <property type="entry name" value="Zn_ribbon_IS1595"/>
    <property type="match status" value="1"/>
</dbReference>
<accession>A0A6G7YRM9</accession>
<gene>
    <name evidence="2" type="ORF">G7077_11245</name>
</gene>
<feature type="domain" description="ISXO2-like transposase" evidence="1">
    <location>
        <begin position="129"/>
        <end position="273"/>
    </location>
</feature>
<organism evidence="2 3">
    <name type="scientific">Sphingomonas piscis</name>
    <dbReference type="NCBI Taxonomy" id="2714943"/>
    <lineage>
        <taxon>Bacteria</taxon>
        <taxon>Pseudomonadati</taxon>
        <taxon>Pseudomonadota</taxon>
        <taxon>Alphaproteobacteria</taxon>
        <taxon>Sphingomonadales</taxon>
        <taxon>Sphingomonadaceae</taxon>
        <taxon>Sphingomonas</taxon>
    </lineage>
</organism>
<evidence type="ECO:0000259" key="1">
    <source>
        <dbReference type="SMART" id="SM01126"/>
    </source>
</evidence>
<protein>
    <submittedName>
        <fullName evidence="2">IS1595 family transposase</fullName>
    </submittedName>
</protein>
<name>A0A6G7YRM9_9SPHN</name>
<dbReference type="NCBIfam" id="NF033547">
    <property type="entry name" value="transpos_IS1595"/>
    <property type="match status" value="1"/>
</dbReference>
<dbReference type="SMART" id="SM01126">
    <property type="entry name" value="DDE_Tnp_IS1595"/>
    <property type="match status" value="1"/>
</dbReference>
<dbReference type="InterPro" id="IPR024445">
    <property type="entry name" value="Tnp_ISXO2-like"/>
</dbReference>
<dbReference type="Proteomes" id="UP000503222">
    <property type="component" value="Chromosome"/>
</dbReference>
<dbReference type="AlphaFoldDB" id="A0A6G7YRM9"/>